<feature type="region of interest" description="Disordered" evidence="1">
    <location>
        <begin position="1"/>
        <end position="84"/>
    </location>
</feature>
<protein>
    <submittedName>
        <fullName evidence="2">Uncharacterized protein</fullName>
    </submittedName>
</protein>
<accession>A0AAD6V5M3</accession>
<feature type="compositionally biased region" description="Basic and acidic residues" evidence="1">
    <location>
        <begin position="38"/>
        <end position="84"/>
    </location>
</feature>
<dbReference type="EMBL" id="JARJCW010000064">
    <property type="protein sequence ID" value="KAJ7200159.1"/>
    <property type="molecule type" value="Genomic_DNA"/>
</dbReference>
<dbReference type="AlphaFoldDB" id="A0AAD6V5M3"/>
<dbReference type="PANTHER" id="PTHR40462">
    <property type="entry name" value="CHROMOSOME 1, WHOLE GENOME SHOTGUN SEQUENCE"/>
    <property type="match status" value="1"/>
</dbReference>
<dbReference type="Proteomes" id="UP001219525">
    <property type="component" value="Unassembled WGS sequence"/>
</dbReference>
<evidence type="ECO:0000256" key="1">
    <source>
        <dbReference type="SAM" id="MobiDB-lite"/>
    </source>
</evidence>
<comment type="caution">
    <text evidence="2">The sequence shown here is derived from an EMBL/GenBank/DDBJ whole genome shotgun (WGS) entry which is preliminary data.</text>
</comment>
<gene>
    <name evidence="2" type="ORF">GGX14DRAFT_660675</name>
</gene>
<sequence length="84" mass="8778">MSNILEKGKELLGKAGSGTSGAGMNSSGGMGNSGQEDYVDKGLDALERKEGIPDNRATNEKITDGARNLFEKATGRDVPSKFSN</sequence>
<reference evidence="2" key="1">
    <citation type="submission" date="2023-03" db="EMBL/GenBank/DDBJ databases">
        <title>Massive genome expansion in bonnet fungi (Mycena s.s.) driven by repeated elements and novel gene families across ecological guilds.</title>
        <authorList>
            <consortium name="Lawrence Berkeley National Laboratory"/>
            <person name="Harder C.B."/>
            <person name="Miyauchi S."/>
            <person name="Viragh M."/>
            <person name="Kuo A."/>
            <person name="Thoen E."/>
            <person name="Andreopoulos B."/>
            <person name="Lu D."/>
            <person name="Skrede I."/>
            <person name="Drula E."/>
            <person name="Henrissat B."/>
            <person name="Morin E."/>
            <person name="Kohler A."/>
            <person name="Barry K."/>
            <person name="LaButti K."/>
            <person name="Morin E."/>
            <person name="Salamov A."/>
            <person name="Lipzen A."/>
            <person name="Mereny Z."/>
            <person name="Hegedus B."/>
            <person name="Baldrian P."/>
            <person name="Stursova M."/>
            <person name="Weitz H."/>
            <person name="Taylor A."/>
            <person name="Grigoriev I.V."/>
            <person name="Nagy L.G."/>
            <person name="Martin F."/>
            <person name="Kauserud H."/>
        </authorList>
    </citation>
    <scope>NUCLEOTIDE SEQUENCE</scope>
    <source>
        <strain evidence="2">9144</strain>
    </source>
</reference>
<keyword evidence="3" id="KW-1185">Reference proteome</keyword>
<proteinExistence type="predicted"/>
<evidence type="ECO:0000313" key="2">
    <source>
        <dbReference type="EMBL" id="KAJ7200159.1"/>
    </source>
</evidence>
<evidence type="ECO:0000313" key="3">
    <source>
        <dbReference type="Proteomes" id="UP001219525"/>
    </source>
</evidence>
<dbReference type="PANTHER" id="PTHR40462:SF1">
    <property type="entry name" value="EXPRESSED PROTEIN"/>
    <property type="match status" value="1"/>
</dbReference>
<feature type="compositionally biased region" description="Basic and acidic residues" evidence="1">
    <location>
        <begin position="1"/>
        <end position="12"/>
    </location>
</feature>
<feature type="compositionally biased region" description="Gly residues" evidence="1">
    <location>
        <begin position="15"/>
        <end position="32"/>
    </location>
</feature>
<name>A0AAD6V5M3_9AGAR</name>
<organism evidence="2 3">
    <name type="scientific">Mycena pura</name>
    <dbReference type="NCBI Taxonomy" id="153505"/>
    <lineage>
        <taxon>Eukaryota</taxon>
        <taxon>Fungi</taxon>
        <taxon>Dikarya</taxon>
        <taxon>Basidiomycota</taxon>
        <taxon>Agaricomycotina</taxon>
        <taxon>Agaricomycetes</taxon>
        <taxon>Agaricomycetidae</taxon>
        <taxon>Agaricales</taxon>
        <taxon>Marasmiineae</taxon>
        <taxon>Mycenaceae</taxon>
        <taxon>Mycena</taxon>
    </lineage>
</organism>